<dbReference type="RefSeq" id="WP_074916673.1">
    <property type="nucleotide sequence ID" value="NZ_FOXK01000007.1"/>
</dbReference>
<sequence>MLNRTAAKPLNQSQVSILIEKLVLAIQKYERPIHRPEQGVKQYFNHIEQMLGLFDGNHDYSYSSHLQVFREAVQDVGVQFGPFGLDSYDEETDRPRDTVQTLSALAERIRVLTRRQKYRRVQYDQRLQAKKLQRGNRRYVDGMFTRHARLLVVRVNLYYRAAAQTRLRVEHVFRDFDDLISELRYNAIFDHEIGYVCAIEQGKYPGVRHENGDEQEGWYGRGFHAHVAFFFDGSKVRADVFKAIQIGELWQEITRGRGCYDSSNHNKEAKHGDRLGVGMVHRDDWARRERLYTVLDYLAKDDQHLRVKPAGARCLRKGTLNRVRRR</sequence>
<dbReference type="OrthoDB" id="8592743at2"/>
<keyword evidence="2" id="KW-1185">Reference proteome</keyword>
<proteinExistence type="predicted"/>
<name>A0A1I5VLE6_9GAMM</name>
<organism evidence="1 2">
    <name type="scientific">Ectopseudomonas toyotomiensis</name>
    <dbReference type="NCBI Taxonomy" id="554344"/>
    <lineage>
        <taxon>Bacteria</taxon>
        <taxon>Pseudomonadati</taxon>
        <taxon>Pseudomonadota</taxon>
        <taxon>Gammaproteobacteria</taxon>
        <taxon>Pseudomonadales</taxon>
        <taxon>Pseudomonadaceae</taxon>
        <taxon>Ectopseudomonas</taxon>
    </lineage>
</organism>
<reference evidence="2" key="1">
    <citation type="submission" date="2016-10" db="EMBL/GenBank/DDBJ databases">
        <authorList>
            <person name="Varghese N."/>
            <person name="Submissions S."/>
        </authorList>
    </citation>
    <scope>NUCLEOTIDE SEQUENCE [LARGE SCALE GENOMIC DNA]</scope>
    <source>
        <strain evidence="2">JCM 15604</strain>
    </source>
</reference>
<protein>
    <recommendedName>
        <fullName evidence="3">Inovirus Gp2 family protein</fullName>
    </recommendedName>
</protein>
<dbReference type="Proteomes" id="UP000182025">
    <property type="component" value="Unassembled WGS sequence"/>
</dbReference>
<evidence type="ECO:0000313" key="1">
    <source>
        <dbReference type="EMBL" id="SFQ08202.1"/>
    </source>
</evidence>
<evidence type="ECO:0008006" key="3">
    <source>
        <dbReference type="Google" id="ProtNLM"/>
    </source>
</evidence>
<accession>A0A1I5VLE6</accession>
<dbReference type="EMBL" id="FOXK01000007">
    <property type="protein sequence ID" value="SFQ08202.1"/>
    <property type="molecule type" value="Genomic_DNA"/>
</dbReference>
<gene>
    <name evidence="1" type="ORF">SAMN05216177_107325</name>
</gene>
<dbReference type="AlphaFoldDB" id="A0A1I5VLE6"/>
<evidence type="ECO:0000313" key="2">
    <source>
        <dbReference type="Proteomes" id="UP000182025"/>
    </source>
</evidence>